<feature type="compositionally biased region" description="Acidic residues" evidence="7">
    <location>
        <begin position="125"/>
        <end position="151"/>
    </location>
</feature>
<evidence type="ECO:0000256" key="4">
    <source>
        <dbReference type="ARBA" id="ARBA00023125"/>
    </source>
</evidence>
<dbReference type="SMART" id="SM00980">
    <property type="entry name" value="THAP"/>
    <property type="match status" value="1"/>
</dbReference>
<dbReference type="PROSITE" id="PS50950">
    <property type="entry name" value="ZF_THAP"/>
    <property type="match status" value="1"/>
</dbReference>
<dbReference type="EMBL" id="NHOQ01000244">
    <property type="protein sequence ID" value="PWA31685.1"/>
    <property type="molecule type" value="Genomic_DNA"/>
</dbReference>
<feature type="domain" description="THAP-type" evidence="9">
    <location>
        <begin position="1"/>
        <end position="83"/>
    </location>
</feature>
<feature type="non-terminal residue" evidence="10">
    <location>
        <position position="546"/>
    </location>
</feature>
<feature type="compositionally biased region" description="Polar residues" evidence="7">
    <location>
        <begin position="175"/>
        <end position="189"/>
    </location>
</feature>
<feature type="region of interest" description="Disordered" evidence="7">
    <location>
        <begin position="96"/>
        <end position="189"/>
    </location>
</feature>
<proteinExistence type="predicted"/>
<keyword evidence="3" id="KW-0862">Zinc</keyword>
<dbReference type="Proteomes" id="UP000250572">
    <property type="component" value="Unassembled WGS sequence"/>
</dbReference>
<dbReference type="SUPFAM" id="SSF57667">
    <property type="entry name" value="beta-beta-alpha zinc fingers"/>
    <property type="match status" value="1"/>
</dbReference>
<evidence type="ECO:0008006" key="12">
    <source>
        <dbReference type="Google" id="ProtNLM"/>
    </source>
</evidence>
<feature type="domain" description="C2H2-type" evidence="8">
    <location>
        <begin position="311"/>
        <end position="338"/>
    </location>
</feature>
<reference evidence="10 11" key="1">
    <citation type="journal article" date="2018" name="G3 (Bethesda)">
        <title>A High-Quality Reference Genome for the Invasive Mosquitofish Gambusia affinis Using a Chicago Library.</title>
        <authorList>
            <person name="Hoffberg S.L."/>
            <person name="Troendle N.J."/>
            <person name="Glenn T.C."/>
            <person name="Mahmud O."/>
            <person name="Louha S."/>
            <person name="Chalopin D."/>
            <person name="Bennetzen J.L."/>
            <person name="Mauricio R."/>
        </authorList>
    </citation>
    <scope>NUCLEOTIDE SEQUENCE [LARGE SCALE GENOMIC DNA]</scope>
    <source>
        <strain evidence="10">NE01/NJP1002.9</strain>
        <tissue evidence="10">Muscle</tissue>
    </source>
</reference>
<dbReference type="GO" id="GO:0003677">
    <property type="term" value="F:DNA binding"/>
    <property type="evidence" value="ECO:0007669"/>
    <property type="project" value="UniProtKB-UniRule"/>
</dbReference>
<organism evidence="10 11">
    <name type="scientific">Gambusia affinis</name>
    <name type="common">Western mosquitofish</name>
    <name type="synonym">Heterandria affinis</name>
    <dbReference type="NCBI Taxonomy" id="33528"/>
    <lineage>
        <taxon>Eukaryota</taxon>
        <taxon>Metazoa</taxon>
        <taxon>Chordata</taxon>
        <taxon>Craniata</taxon>
        <taxon>Vertebrata</taxon>
        <taxon>Euteleostomi</taxon>
        <taxon>Actinopterygii</taxon>
        <taxon>Neopterygii</taxon>
        <taxon>Teleostei</taxon>
        <taxon>Neoteleostei</taxon>
        <taxon>Acanthomorphata</taxon>
        <taxon>Ovalentaria</taxon>
        <taxon>Atherinomorphae</taxon>
        <taxon>Cyprinodontiformes</taxon>
        <taxon>Poeciliidae</taxon>
        <taxon>Poeciliinae</taxon>
        <taxon>Gambusia</taxon>
    </lineage>
</organism>
<dbReference type="InterPro" id="IPR036236">
    <property type="entry name" value="Znf_C2H2_sf"/>
</dbReference>
<dbReference type="Gene3D" id="3.30.160.60">
    <property type="entry name" value="Classic Zinc Finger"/>
    <property type="match status" value="1"/>
</dbReference>
<feature type="region of interest" description="Disordered" evidence="7">
    <location>
        <begin position="209"/>
        <end position="260"/>
    </location>
</feature>
<evidence type="ECO:0000256" key="6">
    <source>
        <dbReference type="PROSITE-ProRule" id="PRU00309"/>
    </source>
</evidence>
<accession>A0A315WNR8</accession>
<dbReference type="InterPro" id="IPR013087">
    <property type="entry name" value="Znf_C2H2_type"/>
</dbReference>
<feature type="compositionally biased region" description="Basic and acidic residues" evidence="7">
    <location>
        <begin position="381"/>
        <end position="393"/>
    </location>
</feature>
<evidence type="ECO:0000313" key="11">
    <source>
        <dbReference type="Proteomes" id="UP000250572"/>
    </source>
</evidence>
<evidence type="ECO:0000256" key="1">
    <source>
        <dbReference type="ARBA" id="ARBA00022723"/>
    </source>
</evidence>
<evidence type="ECO:0000256" key="7">
    <source>
        <dbReference type="SAM" id="MobiDB-lite"/>
    </source>
</evidence>
<evidence type="ECO:0000259" key="8">
    <source>
        <dbReference type="PROSITE" id="PS50157"/>
    </source>
</evidence>
<dbReference type="AlphaFoldDB" id="A0A315WNR8"/>
<keyword evidence="1" id="KW-0479">Metal-binding</keyword>
<dbReference type="GO" id="GO:0008270">
    <property type="term" value="F:zinc ion binding"/>
    <property type="evidence" value="ECO:0007669"/>
    <property type="project" value="UniProtKB-KW"/>
</dbReference>
<feature type="compositionally biased region" description="Acidic residues" evidence="7">
    <location>
        <begin position="364"/>
        <end position="380"/>
    </location>
</feature>
<evidence type="ECO:0000313" key="10">
    <source>
        <dbReference type="EMBL" id="PWA31685.1"/>
    </source>
</evidence>
<keyword evidence="2 5" id="KW-0863">Zinc-finger</keyword>
<keyword evidence="4 6" id="KW-0238">DNA-binding</keyword>
<gene>
    <name evidence="10" type="ORF">CCH79_00006467</name>
</gene>
<comment type="caution">
    <text evidence="10">The sequence shown here is derived from an EMBL/GenBank/DDBJ whole genome shotgun (WGS) entry which is preliminary data.</text>
</comment>
<dbReference type="PROSITE" id="PS00028">
    <property type="entry name" value="ZINC_FINGER_C2H2_1"/>
    <property type="match status" value="1"/>
</dbReference>
<evidence type="ECO:0000256" key="3">
    <source>
        <dbReference type="ARBA" id="ARBA00022833"/>
    </source>
</evidence>
<feature type="compositionally biased region" description="Acidic residues" evidence="7">
    <location>
        <begin position="226"/>
        <end position="237"/>
    </location>
</feature>
<dbReference type="PROSITE" id="PS50157">
    <property type="entry name" value="ZINC_FINGER_C2H2_2"/>
    <property type="match status" value="1"/>
</dbReference>
<evidence type="ECO:0000256" key="2">
    <source>
        <dbReference type="ARBA" id="ARBA00022771"/>
    </source>
</evidence>
<feature type="compositionally biased region" description="Polar residues" evidence="7">
    <location>
        <begin position="98"/>
        <end position="112"/>
    </location>
</feature>
<dbReference type="Pfam" id="PF05485">
    <property type="entry name" value="THAP"/>
    <property type="match status" value="1"/>
</dbReference>
<evidence type="ECO:0000256" key="5">
    <source>
        <dbReference type="PROSITE-ProRule" id="PRU00042"/>
    </source>
</evidence>
<evidence type="ECO:0000259" key="9">
    <source>
        <dbReference type="PROSITE" id="PS50950"/>
    </source>
</evidence>
<dbReference type="InterPro" id="IPR006612">
    <property type="entry name" value="THAP_Znf"/>
</dbReference>
<name>A0A315WNR8_GAMAF</name>
<dbReference type="SUPFAM" id="SSF57716">
    <property type="entry name" value="Glucocorticoid receptor-like (DNA-binding domain)"/>
    <property type="match status" value="1"/>
</dbReference>
<feature type="compositionally biased region" description="Low complexity" evidence="7">
    <location>
        <begin position="241"/>
        <end position="251"/>
    </location>
</feature>
<feature type="region of interest" description="Disordered" evidence="7">
    <location>
        <begin position="359"/>
        <end position="408"/>
    </location>
</feature>
<protein>
    <recommendedName>
        <fullName evidence="12">C2H2-type domain-containing protein</fullName>
    </recommendedName>
</protein>
<sequence>MPNCCVAGCHNRYYPGSTIRFYRVPSGNRQFQVQRRRLWMEAIQQANGSSSEIRADARICGVHFISGEASTDPDRPNFVPTLFTCSKLRQGSTRRAKWTSSACRRSQRQKANVETKVITARGEDKETEDTTTVRDDEETEDMTTVRDDEDSKDTATLTENEDITTLRDDEETEKSPTQPASESSMDHQSSALIETTDEFLPEMQTLFVSKEEETEDEKIHDKDPEVTECEAEPETMETENKSSPSPSPQKTPGKKTDRMNPVVLLKPLVFPQGAYHVDLSASTAVSSKEQREDTSRGGLTESSGNRDQPSFPCNLCDRTFTTSHYLKRHKLLHVRDVRKCLRCGALFCRRHNHVLFQTRAEPLPESEESSSSSEDEPLDAEQEKASKVTEKADNALSVETDAPADSPALSNSLLLKTSSLTDVGKPLLVSVKPAAVPSPPSPISRFPSNPGTVFQIKPLLPDISPALIQPNLPQQPQLPPSLKIFSTQHLTSALLDVQRNYEYILSKPKKVEVKIKEEPEEPVQICPVKEPVKQVKLEKIAYDLEM</sequence>
<feature type="region of interest" description="Disordered" evidence="7">
    <location>
        <begin position="281"/>
        <end position="312"/>
    </location>
</feature>
<keyword evidence="11" id="KW-1185">Reference proteome</keyword>